<evidence type="ECO:0000256" key="8">
    <source>
        <dbReference type="SAM" id="Coils"/>
    </source>
</evidence>
<dbReference type="SUPFAM" id="SSF57850">
    <property type="entry name" value="RING/U-box"/>
    <property type="match status" value="1"/>
</dbReference>
<feature type="coiled-coil region" evidence="8">
    <location>
        <begin position="544"/>
        <end position="585"/>
    </location>
</feature>
<evidence type="ECO:0000313" key="12">
    <source>
        <dbReference type="Proteomes" id="UP000225706"/>
    </source>
</evidence>
<keyword evidence="8" id="KW-0175">Coiled coil</keyword>
<dbReference type="EMBL" id="LSMT01000101">
    <property type="protein sequence ID" value="PFX27537.1"/>
    <property type="molecule type" value="Genomic_DNA"/>
</dbReference>
<dbReference type="Pfam" id="PF26215">
    <property type="entry name" value="HTH_animal"/>
    <property type="match status" value="1"/>
</dbReference>
<keyword evidence="11" id="KW-0675">Receptor</keyword>
<sequence length="1013" mass="116742">MTETNNAPKLGGYDYEFTSDVPEDFECPVCHLPMKDPVQIVQCGHRFCSICMESLFRLPSPFCPADRHPLSRDEIFQDTACGRKILDLIVKCPSNGCPWRGELRDVELDVHIRDECPKTEVHCEYKYLGCEAVFLRPTAKSHSESQVEGHLKLAVRSLEATKHQVQELVSHLNCQAQKMERLMTNDEEKSQQMERLKAEVAEKSKQVEQLIARDDKNTKQIEQLVTRDKENCKEMERLMEKVYEQSQQIERLRMTARKCAPFVWKISSFQAVLDRANRGFHPQNILLSEKFYLTENGYKSQIKLVLFHKERFLSLYIRIVPEVLDLTQLVYKAIDVEMTNLKVLIANCLFKHEKRIFLGFCKLGVVYIRGSSCKWGFISGDICSNLSGLLAARTRPLEGCQALQVFVIVGLDVAALDMAPFFTLVTNHGSVVASDGLQTNRALWRSGARTRIEGNIAASKETTLLKTCVGVGIVKHFDVCPKFPVQCINKCSLKEIPREMLEVHIRDDCPATEVYCKYKNLGCDAEFPRSNSKSHLESQVERHLSLALQNLEDLTRIVNEQSQQIKRMMVKNEEKSLQIKRLMKRLMLKFSEQSQRTERMETKSVIWKISNFRSLITGDEPNAISESFYLSANGYKLKMKMKMQMKMNVNKRSDADYFLYLSLKVVQGEFDPLLPWLCEEKGVFYDQIDGVAMGSPLAPVLANLFMGHHEKNWLDNYSFSEVLFYRRYVDDTFCLFNSEEDALVFFDYINARHPSIRFTMEKEIDKKLSFLDILLDNNHTSIVTSVYRKKTFTGLLTNYFSFAPLIYKLGLVRTLIDRAYKINNSWVGFHLDVKKLIFLLRKNCFPSWVIDKIIYSVEAEQFPSTSMFVNDYQSLPFNNSAIPKQKQTTAKDLGWKWAFKSVPTQEMKSSSFSNVDVAFSLYNVDPTLEEVTSYSLFVSCKRLPFPSCSESEVELNMKAGQNVTELGGYDYQFARKVPDDYEYLVCQLPMRDPVQIVQCGHKLCNICKESLFK</sequence>
<dbReference type="InterPro" id="IPR018957">
    <property type="entry name" value="Znf_C3HC4_RING-type"/>
</dbReference>
<keyword evidence="2" id="KW-0963">Cytoplasm</keyword>
<keyword evidence="3 7" id="KW-0479">Metal-binding</keyword>
<evidence type="ECO:0000256" key="1">
    <source>
        <dbReference type="ARBA" id="ARBA00004496"/>
    </source>
</evidence>
<evidence type="ECO:0000256" key="4">
    <source>
        <dbReference type="ARBA" id="ARBA00022737"/>
    </source>
</evidence>
<feature type="zinc finger region" description="TRAF-type" evidence="7">
    <location>
        <begin position="90"/>
        <end position="130"/>
    </location>
</feature>
<dbReference type="GO" id="GO:0005737">
    <property type="term" value="C:cytoplasm"/>
    <property type="evidence" value="ECO:0007669"/>
    <property type="project" value="UniProtKB-SubCell"/>
</dbReference>
<accession>A0A2B4SG57</accession>
<dbReference type="Gene3D" id="3.30.40.10">
    <property type="entry name" value="Zinc/RING finger domain, C3HC4 (zinc finger)"/>
    <property type="match status" value="3"/>
</dbReference>
<dbReference type="Pfam" id="PF21355">
    <property type="entry name" value="TRAF-mep_MATH"/>
    <property type="match status" value="1"/>
</dbReference>
<dbReference type="Pfam" id="PF00097">
    <property type="entry name" value="zf-C3HC4"/>
    <property type="match status" value="1"/>
</dbReference>
<evidence type="ECO:0000259" key="10">
    <source>
        <dbReference type="PROSITE" id="PS50145"/>
    </source>
</evidence>
<dbReference type="SUPFAM" id="SSF49599">
    <property type="entry name" value="TRAF domain-like"/>
    <property type="match status" value="2"/>
</dbReference>
<dbReference type="CDD" id="cd00304">
    <property type="entry name" value="RT_like"/>
    <property type="match status" value="1"/>
</dbReference>
<evidence type="ECO:0000313" key="11">
    <source>
        <dbReference type="EMBL" id="PFX27537.1"/>
    </source>
</evidence>
<keyword evidence="5 7" id="KW-0863">Zinc-finger</keyword>
<keyword evidence="4" id="KW-0677">Repeat</keyword>
<feature type="domain" description="TRAF-type" evidence="10">
    <location>
        <begin position="90"/>
        <end position="130"/>
    </location>
</feature>
<organism evidence="11 12">
    <name type="scientific">Stylophora pistillata</name>
    <name type="common">Smooth cauliflower coral</name>
    <dbReference type="NCBI Taxonomy" id="50429"/>
    <lineage>
        <taxon>Eukaryota</taxon>
        <taxon>Metazoa</taxon>
        <taxon>Cnidaria</taxon>
        <taxon>Anthozoa</taxon>
        <taxon>Hexacorallia</taxon>
        <taxon>Scleractinia</taxon>
        <taxon>Astrocoeniina</taxon>
        <taxon>Pocilloporidae</taxon>
        <taxon>Stylophora</taxon>
    </lineage>
</organism>
<protein>
    <submittedName>
        <fullName evidence="11">TNF receptor-associated factor 4</fullName>
    </submittedName>
</protein>
<feature type="coiled-coil region" evidence="8">
    <location>
        <begin position="176"/>
        <end position="255"/>
    </location>
</feature>
<feature type="zinc finger region" description="TRAF-type" evidence="7">
    <location>
        <begin position="476"/>
        <end position="529"/>
    </location>
</feature>
<dbReference type="InterPro" id="IPR013083">
    <property type="entry name" value="Znf_RING/FYVE/PHD"/>
</dbReference>
<dbReference type="InterPro" id="IPR017907">
    <property type="entry name" value="Znf_RING_CS"/>
</dbReference>
<dbReference type="Gene3D" id="2.60.210.10">
    <property type="entry name" value="Apoptosis, Tumor Necrosis Factor Receptor Associated Protein 2, Chain A"/>
    <property type="match status" value="2"/>
</dbReference>
<dbReference type="PANTHER" id="PTHR10131">
    <property type="entry name" value="TNF RECEPTOR ASSOCIATED FACTOR"/>
    <property type="match status" value="1"/>
</dbReference>
<evidence type="ECO:0000259" key="9">
    <source>
        <dbReference type="PROSITE" id="PS50089"/>
    </source>
</evidence>
<keyword evidence="6 7" id="KW-0862">Zinc</keyword>
<comment type="subcellular location">
    <subcellularLocation>
        <location evidence="1">Cytoplasm</location>
    </subcellularLocation>
</comment>
<dbReference type="InterPro" id="IPR008974">
    <property type="entry name" value="TRAF-like"/>
</dbReference>
<evidence type="ECO:0000256" key="6">
    <source>
        <dbReference type="ARBA" id="ARBA00022833"/>
    </source>
</evidence>
<dbReference type="OrthoDB" id="5945562at2759"/>
<dbReference type="Proteomes" id="UP000225706">
    <property type="component" value="Unassembled WGS sequence"/>
</dbReference>
<dbReference type="PANTHER" id="PTHR10131:SF94">
    <property type="entry name" value="TNF RECEPTOR-ASSOCIATED FACTOR 4"/>
    <property type="match status" value="1"/>
</dbReference>
<dbReference type="InterPro" id="IPR058912">
    <property type="entry name" value="HTH_animal"/>
</dbReference>
<dbReference type="PROSITE" id="PS00518">
    <property type="entry name" value="ZF_RING_1"/>
    <property type="match status" value="1"/>
</dbReference>
<comment type="caution">
    <text evidence="11">The sequence shown here is derived from an EMBL/GenBank/DDBJ whole genome shotgun (WGS) entry which is preliminary data.</text>
</comment>
<dbReference type="InterPro" id="IPR001841">
    <property type="entry name" value="Znf_RING"/>
</dbReference>
<feature type="domain" description="RING-type" evidence="9">
    <location>
        <begin position="27"/>
        <end position="67"/>
    </location>
</feature>
<feature type="domain" description="TRAF-type" evidence="10">
    <location>
        <begin position="476"/>
        <end position="529"/>
    </location>
</feature>
<proteinExistence type="predicted"/>
<dbReference type="AlphaFoldDB" id="A0A2B4SG57"/>
<evidence type="ECO:0000256" key="5">
    <source>
        <dbReference type="ARBA" id="ARBA00022771"/>
    </source>
</evidence>
<dbReference type="Pfam" id="PF02176">
    <property type="entry name" value="zf-TRAF"/>
    <property type="match status" value="2"/>
</dbReference>
<dbReference type="STRING" id="50429.A0A2B4SG57"/>
<evidence type="ECO:0000256" key="7">
    <source>
        <dbReference type="PROSITE-ProRule" id="PRU00207"/>
    </source>
</evidence>
<keyword evidence="12" id="KW-1185">Reference proteome</keyword>
<reference evidence="12" key="1">
    <citation type="journal article" date="2017" name="bioRxiv">
        <title>Comparative analysis of the genomes of Stylophora pistillata and Acropora digitifera provides evidence for extensive differences between species of corals.</title>
        <authorList>
            <person name="Voolstra C.R."/>
            <person name="Li Y."/>
            <person name="Liew Y.J."/>
            <person name="Baumgarten S."/>
            <person name="Zoccola D."/>
            <person name="Flot J.-F."/>
            <person name="Tambutte S."/>
            <person name="Allemand D."/>
            <person name="Aranda M."/>
        </authorList>
    </citation>
    <scope>NUCLEOTIDE SEQUENCE [LARGE SCALE GENOMIC DNA]</scope>
</reference>
<evidence type="ECO:0000256" key="3">
    <source>
        <dbReference type="ARBA" id="ARBA00022723"/>
    </source>
</evidence>
<dbReference type="InterPro" id="IPR049342">
    <property type="entry name" value="TRAF1-6_MATH_dom"/>
</dbReference>
<dbReference type="InterPro" id="IPR001293">
    <property type="entry name" value="Znf_TRAF"/>
</dbReference>
<name>A0A2B4SG57_STYPI</name>
<dbReference type="GO" id="GO:0008270">
    <property type="term" value="F:zinc ion binding"/>
    <property type="evidence" value="ECO:0007669"/>
    <property type="project" value="UniProtKB-KW"/>
</dbReference>
<dbReference type="PROSITE" id="PS50089">
    <property type="entry name" value="ZF_RING_2"/>
    <property type="match status" value="1"/>
</dbReference>
<dbReference type="PROSITE" id="PS50145">
    <property type="entry name" value="ZF_TRAF"/>
    <property type="match status" value="2"/>
</dbReference>
<gene>
    <name evidence="11" type="primary">TRAF4</name>
    <name evidence="11" type="ORF">AWC38_SpisGene7770</name>
</gene>
<dbReference type="FunFam" id="3.30.40.10:FF:000179">
    <property type="entry name" value="TNF receptor-associated factor"/>
    <property type="match status" value="1"/>
</dbReference>
<evidence type="ECO:0000256" key="2">
    <source>
        <dbReference type="ARBA" id="ARBA00022490"/>
    </source>
</evidence>